<sequence>MKEVTETHLWRLHTAVNEVCKLSIDSGLCSKLQKFLSKQIWTQTDRQAILTLFTEIFMNGSCVHDLTVCLGPLILDVVSQLKHSILNGNLKGNFKMKQFAVALSDGFSVSRELRHFALDFVKIYKPLTSCGTDSLGEPKSKKAKRDQVSDLDWCRALFNYMTYVPEASDKLDMCSLLDHLSHSDTLTRWYAASAISKYFGMSEQETCCFLKKYFTQEEQRSMFLRVNNCLLDASQKARTLQGLVQVERCSRQSHTKHDLIEEDLHASVVNVMGILLPSCQQPQPDTGQTKSKGILDQLVIVPSTSQHLRSLALAVTCGEPVLLQGPVGCGKTCLVEHLAAMAGHKLVKIQLGDQTDSKALLGTYCSTEVPGEFVWRAGVLTQAVASGQWVLLEDVDTAPMDVLSLLVGLAETGALTGAGGGSEAYVQAASDFQLFTTQRFLSSSEGVHKERIGNSSVLEKYCSVIYVEPLSRAELVQVITTKFPVLGPVAEKLLDIYFMLSAGKHDTSTEGVISEGSSLGKFYSTSGRLISTRDLMTWCSRSSVNFDHTESSQGQKVFLEAVDCFVTNLSKTSVRLKLAASIGCKLNIPEDRSRYFLSEFKPNLRESPTCLEIGRATVQRKKQISPGLSKHPAPTFSYTRSTLVLLEKVAICVQRNEPVLLSGETGTGKTFTVQYLAHYLGHKLHVINLNQQSDSSDLLGGFKPVDMKFLVMPLREEFEILFCQTFSRTQNEKFLSHIQTLFSKKRWKDLLLLMEAPVKNALKKFHSESEEFTAWSKISKRIGELRQKIQDSENVLAFSFIEGTLVKALRSGDWVLLDEINLASADMLECLSGLLESPSGSVVLTERGDAQPVKRNSEFRLFACMNPATDVGKKDLPVGIRNR</sequence>
<dbReference type="Pfam" id="PF07728">
    <property type="entry name" value="AAA_5"/>
    <property type="match status" value="3"/>
</dbReference>
<evidence type="ECO:0000313" key="4">
    <source>
        <dbReference type="EMBL" id="KAK3792593.1"/>
    </source>
</evidence>
<dbReference type="GO" id="GO:0030687">
    <property type="term" value="C:preribosome, large subunit precursor"/>
    <property type="evidence" value="ECO:0007669"/>
    <property type="project" value="TreeGrafter"/>
</dbReference>
<dbReference type="InterPro" id="IPR040848">
    <property type="entry name" value="AAA_lid_7"/>
</dbReference>
<dbReference type="GO" id="GO:0005634">
    <property type="term" value="C:nucleus"/>
    <property type="evidence" value="ECO:0007669"/>
    <property type="project" value="TreeGrafter"/>
</dbReference>
<evidence type="ECO:0000259" key="3">
    <source>
        <dbReference type="SMART" id="SM00382"/>
    </source>
</evidence>
<dbReference type="AlphaFoldDB" id="A0AAE1ARH5"/>
<dbReference type="Gene3D" id="3.40.50.300">
    <property type="entry name" value="P-loop containing nucleotide triphosphate hydrolases"/>
    <property type="match status" value="2"/>
</dbReference>
<keyword evidence="5" id="KW-1185">Reference proteome</keyword>
<evidence type="ECO:0000256" key="1">
    <source>
        <dbReference type="ARBA" id="ARBA00022741"/>
    </source>
</evidence>
<feature type="domain" description="AAA+ ATPase" evidence="3">
    <location>
        <begin position="317"/>
        <end position="471"/>
    </location>
</feature>
<dbReference type="PANTHER" id="PTHR48103:SF2">
    <property type="entry name" value="MIDASIN"/>
    <property type="match status" value="1"/>
</dbReference>
<reference evidence="4" key="1">
    <citation type="journal article" date="2023" name="G3 (Bethesda)">
        <title>A reference genome for the long-term kleptoplast-retaining sea slug Elysia crispata morphotype clarki.</title>
        <authorList>
            <person name="Eastman K.E."/>
            <person name="Pendleton A.L."/>
            <person name="Shaikh M.A."/>
            <person name="Suttiyut T."/>
            <person name="Ogas R."/>
            <person name="Tomko P."/>
            <person name="Gavelis G."/>
            <person name="Widhalm J.R."/>
            <person name="Wisecaver J.H."/>
        </authorList>
    </citation>
    <scope>NUCLEOTIDE SEQUENCE</scope>
    <source>
        <strain evidence="4">ECLA1</strain>
    </source>
</reference>
<dbReference type="SUPFAM" id="SSF52540">
    <property type="entry name" value="P-loop containing nucleoside triphosphate hydrolases"/>
    <property type="match status" value="2"/>
</dbReference>
<dbReference type="InterPro" id="IPR003593">
    <property type="entry name" value="AAA+_ATPase"/>
</dbReference>
<dbReference type="InterPro" id="IPR027417">
    <property type="entry name" value="P-loop_NTPase"/>
</dbReference>
<dbReference type="PANTHER" id="PTHR48103">
    <property type="entry name" value="MIDASIN-RELATED"/>
    <property type="match status" value="1"/>
</dbReference>
<name>A0AAE1ARH5_9GAST</name>
<evidence type="ECO:0000256" key="2">
    <source>
        <dbReference type="ARBA" id="ARBA00022840"/>
    </source>
</evidence>
<dbReference type="GO" id="GO:0000055">
    <property type="term" value="P:ribosomal large subunit export from nucleus"/>
    <property type="evidence" value="ECO:0007669"/>
    <property type="project" value="TreeGrafter"/>
</dbReference>
<dbReference type="CDD" id="cd00009">
    <property type="entry name" value="AAA"/>
    <property type="match status" value="1"/>
</dbReference>
<proteinExistence type="predicted"/>
<keyword evidence="1" id="KW-0547">Nucleotide-binding</keyword>
<dbReference type="Proteomes" id="UP001283361">
    <property type="component" value="Unassembled WGS sequence"/>
</dbReference>
<dbReference type="SMART" id="SM00382">
    <property type="entry name" value="AAA"/>
    <property type="match status" value="2"/>
</dbReference>
<comment type="caution">
    <text evidence="4">The sequence shown here is derived from an EMBL/GenBank/DDBJ whole genome shotgun (WGS) entry which is preliminary data.</text>
</comment>
<dbReference type="GO" id="GO:0000027">
    <property type="term" value="P:ribosomal large subunit assembly"/>
    <property type="evidence" value="ECO:0007669"/>
    <property type="project" value="TreeGrafter"/>
</dbReference>
<keyword evidence="2" id="KW-0067">ATP-binding</keyword>
<dbReference type="InterPro" id="IPR011704">
    <property type="entry name" value="ATPase_dyneun-rel_AAA"/>
</dbReference>
<feature type="domain" description="AAA+ ATPase" evidence="3">
    <location>
        <begin position="655"/>
        <end position="872"/>
    </location>
</feature>
<gene>
    <name evidence="4" type="ORF">RRG08_009951</name>
</gene>
<dbReference type="GO" id="GO:0005524">
    <property type="term" value="F:ATP binding"/>
    <property type="evidence" value="ECO:0007669"/>
    <property type="project" value="UniProtKB-KW"/>
</dbReference>
<protein>
    <recommendedName>
        <fullName evidence="3">AAA+ ATPase domain-containing protein</fullName>
    </recommendedName>
</protein>
<accession>A0AAE1ARH5</accession>
<dbReference type="EMBL" id="JAWDGP010001363">
    <property type="protein sequence ID" value="KAK3792593.1"/>
    <property type="molecule type" value="Genomic_DNA"/>
</dbReference>
<dbReference type="Pfam" id="PF17867">
    <property type="entry name" value="AAA_lid_7"/>
    <property type="match status" value="1"/>
</dbReference>
<dbReference type="GO" id="GO:0016887">
    <property type="term" value="F:ATP hydrolysis activity"/>
    <property type="evidence" value="ECO:0007669"/>
    <property type="project" value="InterPro"/>
</dbReference>
<organism evidence="4 5">
    <name type="scientific">Elysia crispata</name>
    <name type="common">lettuce slug</name>
    <dbReference type="NCBI Taxonomy" id="231223"/>
    <lineage>
        <taxon>Eukaryota</taxon>
        <taxon>Metazoa</taxon>
        <taxon>Spiralia</taxon>
        <taxon>Lophotrochozoa</taxon>
        <taxon>Mollusca</taxon>
        <taxon>Gastropoda</taxon>
        <taxon>Heterobranchia</taxon>
        <taxon>Euthyneura</taxon>
        <taxon>Panpulmonata</taxon>
        <taxon>Sacoglossa</taxon>
        <taxon>Placobranchoidea</taxon>
        <taxon>Plakobranchidae</taxon>
        <taxon>Elysia</taxon>
    </lineage>
</organism>
<evidence type="ECO:0000313" key="5">
    <source>
        <dbReference type="Proteomes" id="UP001283361"/>
    </source>
</evidence>
<dbReference type="FunFam" id="3.40.50.300:FF:000582">
    <property type="entry name" value="Midasin"/>
    <property type="match status" value="1"/>
</dbReference>